<dbReference type="PRINTS" id="PR00727">
    <property type="entry name" value="LEADERPTASE"/>
</dbReference>
<protein>
    <recommendedName>
        <fullName evidence="3">Mitochondrial inner membrane protease subunit 2</fullName>
    </recommendedName>
</protein>
<dbReference type="PANTHER" id="PTHR46041">
    <property type="entry name" value="MITOCHONDRIAL INNER MEMBRANE PROTEASE SUBUNIT 2"/>
    <property type="match status" value="1"/>
</dbReference>
<dbReference type="PROSITE" id="PS00501">
    <property type="entry name" value="SPASE_I_1"/>
    <property type="match status" value="1"/>
</dbReference>
<dbReference type="InterPro" id="IPR037730">
    <property type="entry name" value="IMP2"/>
</dbReference>
<feature type="domain" description="Peptidase S26" evidence="9">
    <location>
        <begin position="10"/>
        <end position="108"/>
    </location>
</feature>
<dbReference type="InterPro" id="IPR036286">
    <property type="entry name" value="LexA/Signal_pep-like_sf"/>
</dbReference>
<sequence>MTGVLLGAGVALAAASLVAVSLVRRRWTAVRVRGGSMAPTLRDGDLVLARRRDDPAPRRGDIVVLRRPAGAAVPAGAAAVPDRVTVRPPAPPRRWLIKRVAAVAGDPVPPDVPCPAGTVPAGMVVVLGDSEGFDSRLFGPVAVGSIHATVTRTMRPPGV</sequence>
<keyword evidence="7" id="KW-1133">Transmembrane helix</keyword>
<comment type="subcellular location">
    <subcellularLocation>
        <location evidence="1">Cell membrane</location>
        <topology evidence="1">Single-pass type II membrane protein</topology>
    </subcellularLocation>
</comment>
<evidence type="ECO:0000256" key="6">
    <source>
        <dbReference type="ARBA" id="ARBA00022801"/>
    </source>
</evidence>
<accession>A0ABP4XAR0</accession>
<gene>
    <name evidence="10" type="ORF">GCM10009681_53940</name>
</gene>
<keyword evidence="8" id="KW-0472">Membrane</keyword>
<organism evidence="10 11">
    <name type="scientific">Luedemannella helvata</name>
    <dbReference type="NCBI Taxonomy" id="349315"/>
    <lineage>
        <taxon>Bacteria</taxon>
        <taxon>Bacillati</taxon>
        <taxon>Actinomycetota</taxon>
        <taxon>Actinomycetes</taxon>
        <taxon>Micromonosporales</taxon>
        <taxon>Micromonosporaceae</taxon>
        <taxon>Luedemannella</taxon>
    </lineage>
</organism>
<evidence type="ECO:0000256" key="4">
    <source>
        <dbReference type="ARBA" id="ARBA00022670"/>
    </source>
</evidence>
<evidence type="ECO:0000256" key="5">
    <source>
        <dbReference type="ARBA" id="ARBA00022692"/>
    </source>
</evidence>
<keyword evidence="6" id="KW-0378">Hydrolase</keyword>
<dbReference type="InterPro" id="IPR000223">
    <property type="entry name" value="Pept_S26A_signal_pept_1"/>
</dbReference>
<dbReference type="Pfam" id="PF10502">
    <property type="entry name" value="Peptidase_S26"/>
    <property type="match status" value="1"/>
</dbReference>
<evidence type="ECO:0000313" key="11">
    <source>
        <dbReference type="Proteomes" id="UP001500655"/>
    </source>
</evidence>
<keyword evidence="11" id="KW-1185">Reference proteome</keyword>
<evidence type="ECO:0000256" key="8">
    <source>
        <dbReference type="ARBA" id="ARBA00023136"/>
    </source>
</evidence>
<proteinExistence type="inferred from homology"/>
<evidence type="ECO:0000256" key="3">
    <source>
        <dbReference type="ARBA" id="ARBA00013650"/>
    </source>
</evidence>
<keyword evidence="4" id="KW-0645">Protease</keyword>
<dbReference type="Gene3D" id="2.10.109.10">
    <property type="entry name" value="Umud Fragment, subunit A"/>
    <property type="match status" value="1"/>
</dbReference>
<evidence type="ECO:0000256" key="1">
    <source>
        <dbReference type="ARBA" id="ARBA00004401"/>
    </source>
</evidence>
<keyword evidence="5" id="KW-0812">Transmembrane</keyword>
<evidence type="ECO:0000256" key="7">
    <source>
        <dbReference type="ARBA" id="ARBA00022989"/>
    </source>
</evidence>
<evidence type="ECO:0000256" key="2">
    <source>
        <dbReference type="ARBA" id="ARBA00007066"/>
    </source>
</evidence>
<dbReference type="InterPro" id="IPR019756">
    <property type="entry name" value="Pept_S26A_signal_pept_1_Ser-AS"/>
</dbReference>
<name>A0ABP4XAR0_9ACTN</name>
<evidence type="ECO:0000313" key="10">
    <source>
        <dbReference type="EMBL" id="GAA1775641.1"/>
    </source>
</evidence>
<dbReference type="SUPFAM" id="SSF51306">
    <property type="entry name" value="LexA/Signal peptidase"/>
    <property type="match status" value="1"/>
</dbReference>
<dbReference type="Proteomes" id="UP001500655">
    <property type="component" value="Unassembled WGS sequence"/>
</dbReference>
<dbReference type="PANTHER" id="PTHR46041:SF2">
    <property type="entry name" value="MITOCHONDRIAL INNER MEMBRANE PROTEASE SUBUNIT 2"/>
    <property type="match status" value="1"/>
</dbReference>
<dbReference type="CDD" id="cd06530">
    <property type="entry name" value="S26_SPase_I"/>
    <property type="match status" value="1"/>
</dbReference>
<dbReference type="EMBL" id="BAAALS010000044">
    <property type="protein sequence ID" value="GAA1775641.1"/>
    <property type="molecule type" value="Genomic_DNA"/>
</dbReference>
<comment type="caution">
    <text evidence="10">The sequence shown here is derived from an EMBL/GenBank/DDBJ whole genome shotgun (WGS) entry which is preliminary data.</text>
</comment>
<comment type="similarity">
    <text evidence="2">Belongs to the peptidase S26 family. IMP2 subfamily.</text>
</comment>
<dbReference type="InterPro" id="IPR019533">
    <property type="entry name" value="Peptidase_S26"/>
</dbReference>
<reference evidence="11" key="1">
    <citation type="journal article" date="2019" name="Int. J. Syst. Evol. Microbiol.">
        <title>The Global Catalogue of Microorganisms (GCM) 10K type strain sequencing project: providing services to taxonomists for standard genome sequencing and annotation.</title>
        <authorList>
            <consortium name="The Broad Institute Genomics Platform"/>
            <consortium name="The Broad Institute Genome Sequencing Center for Infectious Disease"/>
            <person name="Wu L."/>
            <person name="Ma J."/>
        </authorList>
    </citation>
    <scope>NUCLEOTIDE SEQUENCE [LARGE SCALE GENOMIC DNA]</scope>
    <source>
        <strain evidence="11">JCM 13249</strain>
    </source>
</reference>
<dbReference type="RefSeq" id="WP_344088061.1">
    <property type="nucleotide sequence ID" value="NZ_BAAALS010000044.1"/>
</dbReference>
<evidence type="ECO:0000259" key="9">
    <source>
        <dbReference type="Pfam" id="PF10502"/>
    </source>
</evidence>